<name>A0A1B9R120_9VIBR</name>
<dbReference type="EMBL" id="MAJZ01000345">
    <property type="protein sequence ID" value="OCH77878.1"/>
    <property type="molecule type" value="Genomic_DNA"/>
</dbReference>
<dbReference type="Proteomes" id="UP000093173">
    <property type="component" value="Unassembled WGS sequence"/>
</dbReference>
<evidence type="ECO:0000313" key="2">
    <source>
        <dbReference type="EMBL" id="OCH77878.1"/>
    </source>
</evidence>
<accession>A0A1B9R120</accession>
<organism evidence="2 3">
    <name type="scientific">Vibrio genomosp. F10</name>
    <dbReference type="NCBI Taxonomy" id="723171"/>
    <lineage>
        <taxon>Bacteria</taxon>
        <taxon>Pseudomonadati</taxon>
        <taxon>Pseudomonadota</taxon>
        <taxon>Gammaproteobacteria</taxon>
        <taxon>Vibrionales</taxon>
        <taxon>Vibrionaceae</taxon>
        <taxon>Vibrio</taxon>
    </lineage>
</organism>
<dbReference type="PROSITE" id="PS50005">
    <property type="entry name" value="TPR"/>
    <property type="match status" value="1"/>
</dbReference>
<feature type="repeat" description="TPR" evidence="1">
    <location>
        <begin position="112"/>
        <end position="145"/>
    </location>
</feature>
<sequence>MMRKIKITRRITQVLVRFVMLVGLATIQPAFANQLSQYTSQRVQQAHADSLNGKLDEAISRLESISTSQEYDQAFVARMLGAFYWQNDQPDNAINALKFSVDSGVLSKAQHASGVRMLADLYLSEEKYKKAIHYYHTLVETEQTNQPERALIWLRISQSYYQLEQWEDVLSSVERYQRSGGILDVAALSLRLGAQLQRERWDNASETLERLVELDPNNSRWWQQWVSVELRKERVDNALTILTLSKLQGIETNSQQLTLLAQLYANQNMPAKAAESLALLDDALTNVGHIVRQAQFLQQAKHWEESVRYWQLAAEIEKKYHWQKKYHWNAAQLLLSQREFQRVLDELSNIPNADLSVSMLSAMTQSAYQLSEFDLALTFAIQAEKQEPTEEHSQWVNYLNNRMHQKPN</sequence>
<dbReference type="InterPro" id="IPR011990">
    <property type="entry name" value="TPR-like_helical_dom_sf"/>
</dbReference>
<dbReference type="SMART" id="SM00028">
    <property type="entry name" value="TPR"/>
    <property type="match status" value="4"/>
</dbReference>
<dbReference type="InterPro" id="IPR019734">
    <property type="entry name" value="TPR_rpt"/>
</dbReference>
<comment type="caution">
    <text evidence="2">The sequence shown here is derived from an EMBL/GenBank/DDBJ whole genome shotgun (WGS) entry which is preliminary data.</text>
</comment>
<evidence type="ECO:0000313" key="3">
    <source>
        <dbReference type="Proteomes" id="UP000093173"/>
    </source>
</evidence>
<dbReference type="SUPFAM" id="SSF81901">
    <property type="entry name" value="HCP-like"/>
    <property type="match status" value="1"/>
</dbReference>
<protein>
    <submittedName>
        <fullName evidence="2">Uncharacterized protein</fullName>
    </submittedName>
</protein>
<dbReference type="Gene3D" id="1.25.40.10">
    <property type="entry name" value="Tetratricopeptide repeat domain"/>
    <property type="match status" value="2"/>
</dbReference>
<gene>
    <name evidence="2" type="ORF">A6E14_06985</name>
</gene>
<keyword evidence="3" id="KW-1185">Reference proteome</keyword>
<keyword evidence="1" id="KW-0802">TPR repeat</keyword>
<proteinExistence type="predicted"/>
<reference evidence="3" key="1">
    <citation type="submission" date="2016-06" db="EMBL/GenBank/DDBJ databases">
        <authorList>
            <person name="Hehemann J.-H."/>
            <person name="Arevalo P."/>
            <person name="Datta M.S."/>
            <person name="Polz M.F."/>
        </authorList>
    </citation>
    <scope>NUCLEOTIDE SEQUENCE [LARGE SCALE GENOMIC DNA]</scope>
    <source>
        <strain evidence="3">9CSC122</strain>
    </source>
</reference>
<evidence type="ECO:0000256" key="1">
    <source>
        <dbReference type="PROSITE-ProRule" id="PRU00339"/>
    </source>
</evidence>
<dbReference type="AlphaFoldDB" id="A0A1B9R120"/>
<dbReference type="SUPFAM" id="SSF48452">
    <property type="entry name" value="TPR-like"/>
    <property type="match status" value="1"/>
</dbReference>